<protein>
    <submittedName>
        <fullName evidence="1">Uncharacterized protein</fullName>
    </submittedName>
</protein>
<dbReference type="KEGG" id="bpm:BURPS1710b_A0172"/>
<dbReference type="EnsemblBacteria" id="ABA52064">
    <property type="protein sequence ID" value="ABA52064"/>
    <property type="gene ID" value="BURPS1710b_A0172"/>
</dbReference>
<gene>
    <name evidence="1" type="ordered locus">BURPS1710b_A0172</name>
</gene>
<reference evidence="1 2" key="1">
    <citation type="submission" date="2005-09" db="EMBL/GenBank/DDBJ databases">
        <authorList>
            <person name="Woods D.E."/>
            <person name="Nierman W.C."/>
        </authorList>
    </citation>
    <scope>NUCLEOTIDE SEQUENCE [LARGE SCALE GENOMIC DNA]</scope>
    <source>
        <strain evidence="1 2">1710b</strain>
    </source>
</reference>
<dbReference type="EMBL" id="CP000125">
    <property type="protein sequence ID" value="ABA52064.1"/>
    <property type="molecule type" value="Genomic_DNA"/>
</dbReference>
<dbReference type="AlphaFoldDB" id="Q3JM71"/>
<sequence length="54" mass="5587">MRHAEPGAAALKRAAPSRGEMLDAAPRAVIAASHDFVSYVPSPPTASSRSTGRI</sequence>
<evidence type="ECO:0000313" key="2">
    <source>
        <dbReference type="Proteomes" id="UP000002700"/>
    </source>
</evidence>
<name>Q3JM71_BURP1</name>
<dbReference type="HOGENOM" id="CLU_3041233_0_0_4"/>
<dbReference type="Proteomes" id="UP000002700">
    <property type="component" value="Chromosome II"/>
</dbReference>
<evidence type="ECO:0000313" key="1">
    <source>
        <dbReference type="EMBL" id="ABA52064.1"/>
    </source>
</evidence>
<organism evidence="1 2">
    <name type="scientific">Burkholderia pseudomallei (strain 1710b)</name>
    <dbReference type="NCBI Taxonomy" id="320372"/>
    <lineage>
        <taxon>Bacteria</taxon>
        <taxon>Pseudomonadati</taxon>
        <taxon>Pseudomonadota</taxon>
        <taxon>Betaproteobacteria</taxon>
        <taxon>Burkholderiales</taxon>
        <taxon>Burkholderiaceae</taxon>
        <taxon>Burkholderia</taxon>
        <taxon>pseudomallei group</taxon>
    </lineage>
</organism>
<accession>Q3JM71</accession>
<proteinExistence type="predicted"/>